<proteinExistence type="predicted"/>
<reference evidence="1 2" key="1">
    <citation type="journal article" date="2013" name="Arch. Virol.">
        <title>Characterization and complete genome sequence of a virulent bacteriophage B4 infecting food-borne pathogenic Bacillus cereus.</title>
        <authorList>
            <person name="Lee J.H."/>
            <person name="Shin H."/>
            <person name="Son B."/>
            <person name="Heu S."/>
            <person name="Ryu S."/>
        </authorList>
    </citation>
    <scope>NUCLEOTIDE SEQUENCE [LARGE SCALE GENOMIC DNA]</scope>
</reference>
<organism evidence="1 2">
    <name type="scientific">Bacillus phage B4</name>
    <dbReference type="NCBI Taxonomy" id="1141133"/>
    <lineage>
        <taxon>Viruses</taxon>
        <taxon>Duplodnaviria</taxon>
        <taxon>Heunggongvirae</taxon>
        <taxon>Uroviricota</taxon>
        <taxon>Caudoviricetes</taxon>
        <taxon>Herelleviridae</taxon>
        <taxon>Bastillevirinae</taxon>
        <taxon>Bequatrovirus</taxon>
        <taxon>Bequatrovirus B4</taxon>
    </lineage>
</organism>
<dbReference type="GeneID" id="13828670"/>
<sequence length="111" mass="13033">MFDFFKRKRCPQCGEELRMFKEVDYCSLNCAAIAKSHELDATQYITNPAIDVIYDATCEVKGFKPDAAEVVRIYRRIPERIHNEAITWGWQDTLVRESVYEFLEGELKCEE</sequence>
<gene>
    <name evidence="1" type="ORF">BCB4_0172</name>
</gene>
<protein>
    <submittedName>
        <fullName evidence="1">Uncharacterized protein</fullName>
    </submittedName>
</protein>
<dbReference type="KEGG" id="vg:13828670"/>
<dbReference type="Proteomes" id="UP000006099">
    <property type="component" value="Segment"/>
</dbReference>
<dbReference type="EMBL" id="JN790865">
    <property type="protein sequence ID" value="AEZ65965.1"/>
    <property type="molecule type" value="Genomic_DNA"/>
</dbReference>
<dbReference type="RefSeq" id="YP_006908401.1">
    <property type="nucleotide sequence ID" value="NC_018863.1"/>
</dbReference>
<name>J9PVI9_9CAUD</name>
<evidence type="ECO:0000313" key="2">
    <source>
        <dbReference type="Proteomes" id="UP000006099"/>
    </source>
</evidence>
<keyword evidence="2" id="KW-1185">Reference proteome</keyword>
<evidence type="ECO:0000313" key="1">
    <source>
        <dbReference type="EMBL" id="AEZ65965.1"/>
    </source>
</evidence>
<accession>J9PVI9</accession>